<accession>A0A561QNH1</accession>
<organism evidence="1 2">
    <name type="scientific">Neorhizobium alkalisoli</name>
    <dbReference type="NCBI Taxonomy" id="528178"/>
    <lineage>
        <taxon>Bacteria</taxon>
        <taxon>Pseudomonadati</taxon>
        <taxon>Pseudomonadota</taxon>
        <taxon>Alphaproteobacteria</taxon>
        <taxon>Hyphomicrobiales</taxon>
        <taxon>Rhizobiaceae</taxon>
        <taxon>Rhizobium/Agrobacterium group</taxon>
        <taxon>Neorhizobium</taxon>
    </lineage>
</organism>
<name>A0A561QNH1_9HYPH</name>
<keyword evidence="2" id="KW-1185">Reference proteome</keyword>
<proteinExistence type="predicted"/>
<evidence type="ECO:0000313" key="2">
    <source>
        <dbReference type="Proteomes" id="UP000320653"/>
    </source>
</evidence>
<dbReference type="Proteomes" id="UP000320653">
    <property type="component" value="Unassembled WGS sequence"/>
</dbReference>
<protein>
    <submittedName>
        <fullName evidence="1">Uncharacterized protein</fullName>
    </submittedName>
</protein>
<comment type="caution">
    <text evidence="1">The sequence shown here is derived from an EMBL/GenBank/DDBJ whole genome shotgun (WGS) entry which is preliminary data.</text>
</comment>
<sequence>MQYTLSLGSPTLLTGSFGGRGRCGILAASLFPTSPLGVEAMSSEPKPIWAKADLLRSKKMR</sequence>
<evidence type="ECO:0000313" key="1">
    <source>
        <dbReference type="EMBL" id="TWF51941.1"/>
    </source>
</evidence>
<dbReference type="EMBL" id="VIWP01000005">
    <property type="protein sequence ID" value="TWF51941.1"/>
    <property type="molecule type" value="Genomic_DNA"/>
</dbReference>
<reference evidence="1 2" key="1">
    <citation type="submission" date="2019-06" db="EMBL/GenBank/DDBJ databases">
        <title>Sorghum-associated microbial communities from plants grown in Nebraska, USA.</title>
        <authorList>
            <person name="Schachtman D."/>
        </authorList>
    </citation>
    <scope>NUCLEOTIDE SEQUENCE [LARGE SCALE GENOMIC DNA]</scope>
    <source>
        <strain evidence="1 2">1225</strain>
    </source>
</reference>
<dbReference type="AlphaFoldDB" id="A0A561QNH1"/>
<gene>
    <name evidence="1" type="ORF">FHW37_10539</name>
</gene>